<evidence type="ECO:0000259" key="1">
    <source>
        <dbReference type="Pfam" id="PF24576"/>
    </source>
</evidence>
<feature type="domain" description="Ionotropic receptor 75a N-terminal" evidence="1">
    <location>
        <begin position="8"/>
        <end position="63"/>
    </location>
</feature>
<dbReference type="Pfam" id="PF24576">
    <property type="entry name" value="IR75A_N"/>
    <property type="match status" value="1"/>
</dbReference>
<accession>A0AAD7Z576</accession>
<name>A0AAD7Z576_DIPPU</name>
<proteinExistence type="predicted"/>
<reference evidence="2" key="2">
    <citation type="submission" date="2023-05" db="EMBL/GenBank/DDBJ databases">
        <authorList>
            <person name="Fouks B."/>
        </authorList>
    </citation>
    <scope>NUCLEOTIDE SEQUENCE</scope>
    <source>
        <strain evidence="2">Stay&amp;Tobe</strain>
        <tissue evidence="2">Testes</tissue>
    </source>
</reference>
<organism evidence="2 3">
    <name type="scientific">Diploptera punctata</name>
    <name type="common">Pacific beetle cockroach</name>
    <dbReference type="NCBI Taxonomy" id="6984"/>
    <lineage>
        <taxon>Eukaryota</taxon>
        <taxon>Metazoa</taxon>
        <taxon>Ecdysozoa</taxon>
        <taxon>Arthropoda</taxon>
        <taxon>Hexapoda</taxon>
        <taxon>Insecta</taxon>
        <taxon>Pterygota</taxon>
        <taxon>Neoptera</taxon>
        <taxon>Polyneoptera</taxon>
        <taxon>Dictyoptera</taxon>
        <taxon>Blattodea</taxon>
        <taxon>Blaberoidea</taxon>
        <taxon>Blaberidae</taxon>
        <taxon>Diplopterinae</taxon>
        <taxon>Diploptera</taxon>
    </lineage>
</organism>
<comment type="caution">
    <text evidence="2">The sequence shown here is derived from an EMBL/GenBank/DDBJ whole genome shotgun (WGS) entry which is preliminary data.</text>
</comment>
<reference evidence="2" key="1">
    <citation type="journal article" date="2023" name="IScience">
        <title>Live-bearing cockroach genome reveals convergent evolutionary mechanisms linked to viviparity in insects and beyond.</title>
        <authorList>
            <person name="Fouks B."/>
            <person name="Harrison M.C."/>
            <person name="Mikhailova A.A."/>
            <person name="Marchal E."/>
            <person name="English S."/>
            <person name="Carruthers M."/>
            <person name="Jennings E.C."/>
            <person name="Chiamaka E.L."/>
            <person name="Frigard R.A."/>
            <person name="Pippel M."/>
            <person name="Attardo G.M."/>
            <person name="Benoit J.B."/>
            <person name="Bornberg-Bauer E."/>
            <person name="Tobe S.S."/>
        </authorList>
    </citation>
    <scope>NUCLEOTIDE SEQUENCE</scope>
    <source>
        <strain evidence="2">Stay&amp;Tobe</strain>
    </source>
</reference>
<evidence type="ECO:0000313" key="2">
    <source>
        <dbReference type="EMBL" id="KAJ9573982.1"/>
    </source>
</evidence>
<dbReference type="EMBL" id="JASPKZ010010662">
    <property type="protein sequence ID" value="KAJ9573982.1"/>
    <property type="molecule type" value="Genomic_DNA"/>
</dbReference>
<sequence length="82" mass="9482">MMWANPEPDGSNIVLHDLYKINYSWPMNATLAGNWRPETGLKYTLKQHKYERRQDLKGIVFTAGLAVSSKNKTFRRFYASTG</sequence>
<gene>
    <name evidence="2" type="ORF">L9F63_008640</name>
</gene>
<dbReference type="AlphaFoldDB" id="A0AAD7Z576"/>
<dbReference type="InterPro" id="IPR057074">
    <property type="entry name" value="IR75A_N"/>
</dbReference>
<evidence type="ECO:0000313" key="3">
    <source>
        <dbReference type="Proteomes" id="UP001233999"/>
    </source>
</evidence>
<protein>
    <recommendedName>
        <fullName evidence="1">Ionotropic receptor 75a N-terminal domain-containing protein</fullName>
    </recommendedName>
</protein>
<dbReference type="Proteomes" id="UP001233999">
    <property type="component" value="Unassembled WGS sequence"/>
</dbReference>
<keyword evidence="3" id="KW-1185">Reference proteome</keyword>